<reference evidence="2 3" key="1">
    <citation type="submission" date="2024-08" db="EMBL/GenBank/DDBJ databases">
        <title>Insights into the chromosomal genome structure of Flemingia macrophylla.</title>
        <authorList>
            <person name="Ding Y."/>
            <person name="Zhao Y."/>
            <person name="Bi W."/>
            <person name="Wu M."/>
            <person name="Zhao G."/>
            <person name="Gong Y."/>
            <person name="Li W."/>
            <person name="Zhang P."/>
        </authorList>
    </citation>
    <scope>NUCLEOTIDE SEQUENCE [LARGE SCALE GENOMIC DNA]</scope>
    <source>
        <strain evidence="2">DYQJB</strain>
        <tissue evidence="2">Leaf</tissue>
    </source>
</reference>
<comment type="caution">
    <text evidence="2">The sequence shown here is derived from an EMBL/GenBank/DDBJ whole genome shotgun (WGS) entry which is preliminary data.</text>
</comment>
<dbReference type="Proteomes" id="UP001603857">
    <property type="component" value="Unassembled WGS sequence"/>
</dbReference>
<keyword evidence="1" id="KW-0812">Transmembrane</keyword>
<dbReference type="AlphaFoldDB" id="A0ABD1MCE8"/>
<gene>
    <name evidence="2" type="ORF">Fmac_014673</name>
</gene>
<organism evidence="2 3">
    <name type="scientific">Flemingia macrophylla</name>
    <dbReference type="NCBI Taxonomy" id="520843"/>
    <lineage>
        <taxon>Eukaryota</taxon>
        <taxon>Viridiplantae</taxon>
        <taxon>Streptophyta</taxon>
        <taxon>Embryophyta</taxon>
        <taxon>Tracheophyta</taxon>
        <taxon>Spermatophyta</taxon>
        <taxon>Magnoliopsida</taxon>
        <taxon>eudicotyledons</taxon>
        <taxon>Gunneridae</taxon>
        <taxon>Pentapetalae</taxon>
        <taxon>rosids</taxon>
        <taxon>fabids</taxon>
        <taxon>Fabales</taxon>
        <taxon>Fabaceae</taxon>
        <taxon>Papilionoideae</taxon>
        <taxon>50 kb inversion clade</taxon>
        <taxon>NPAAA clade</taxon>
        <taxon>indigoferoid/millettioid clade</taxon>
        <taxon>Phaseoleae</taxon>
        <taxon>Flemingia</taxon>
    </lineage>
</organism>
<protein>
    <submittedName>
        <fullName evidence="2">Uncharacterized protein</fullName>
    </submittedName>
</protein>
<keyword evidence="1" id="KW-0472">Membrane</keyword>
<name>A0ABD1MCE8_9FABA</name>
<feature type="transmembrane region" description="Helical" evidence="1">
    <location>
        <begin position="40"/>
        <end position="58"/>
    </location>
</feature>
<keyword evidence="3" id="KW-1185">Reference proteome</keyword>
<dbReference type="EMBL" id="JBGMDY010000005">
    <property type="protein sequence ID" value="KAL2333460.1"/>
    <property type="molecule type" value="Genomic_DNA"/>
</dbReference>
<accession>A0ABD1MCE8</accession>
<sequence length="122" mass="13438">MVLGARTSRPPTWTLDPGAWRQNLCNSNAKYQNQRSAPKIIANLTFAYLFFNIVKVLLPQLVNLQHDPPLFILVLLVPQPCFLPQRSDKGFVYLMKCSQGGGEGSLTPAGSTSTLLCETKSS</sequence>
<proteinExistence type="predicted"/>
<evidence type="ECO:0000313" key="2">
    <source>
        <dbReference type="EMBL" id="KAL2333460.1"/>
    </source>
</evidence>
<evidence type="ECO:0000256" key="1">
    <source>
        <dbReference type="SAM" id="Phobius"/>
    </source>
</evidence>
<evidence type="ECO:0000313" key="3">
    <source>
        <dbReference type="Proteomes" id="UP001603857"/>
    </source>
</evidence>
<keyword evidence="1" id="KW-1133">Transmembrane helix</keyword>